<dbReference type="PROSITE" id="PS51257">
    <property type="entry name" value="PROKAR_LIPOPROTEIN"/>
    <property type="match status" value="1"/>
</dbReference>
<evidence type="ECO:0000313" key="3">
    <source>
        <dbReference type="Proteomes" id="UP000054621"/>
    </source>
</evidence>
<comment type="caution">
    <text evidence="2">The sequence shown here is derived from an EMBL/GenBank/DDBJ whole genome shotgun (WGS) entry which is preliminary data.</text>
</comment>
<organism evidence="2 3">
    <name type="scientific">Legionella sainthelensi</name>
    <dbReference type="NCBI Taxonomy" id="28087"/>
    <lineage>
        <taxon>Bacteria</taxon>
        <taxon>Pseudomonadati</taxon>
        <taxon>Pseudomonadota</taxon>
        <taxon>Gammaproteobacteria</taxon>
        <taxon>Legionellales</taxon>
        <taxon>Legionellaceae</taxon>
        <taxon>Legionella</taxon>
    </lineage>
</organism>
<evidence type="ECO:0000313" key="2">
    <source>
        <dbReference type="EMBL" id="KTD54145.1"/>
    </source>
</evidence>
<name>A0A0W0YB45_9GAMM</name>
<sequence>MRNKRICCICFLSLLLVACTDDNEDLVNYINEVKQRKTREIEPLPSFAPLPSFKFPDNGSRRSPFKPISQKKEVDVNAPDKNRPKQPLEAFPLDALKFVGILKQDNEIWALIELPNKGVTPVRTGDYMGQNYGRIVSIKNDSIELIETTQSSGKWEKHRTKIELYTGK</sequence>
<feature type="compositionally biased region" description="Basic and acidic residues" evidence="1">
    <location>
        <begin position="70"/>
        <end position="83"/>
    </location>
</feature>
<dbReference type="AlphaFoldDB" id="A0A0W0YB45"/>
<dbReference type="PATRIC" id="fig|28087.4.peg.3187"/>
<dbReference type="OrthoDB" id="5296580at2"/>
<protein>
    <submittedName>
        <fullName evidence="2">Tfp pilus assembly protein PilP</fullName>
    </submittedName>
</protein>
<dbReference type="RefSeq" id="WP_027270599.1">
    <property type="nucleotide sequence ID" value="NZ_CAAAJE010000009.1"/>
</dbReference>
<dbReference type="PIRSF" id="PIRSF016481">
    <property type="entry name" value="Pilus_assembly_PilP"/>
    <property type="match status" value="1"/>
</dbReference>
<dbReference type="InterPro" id="IPR007446">
    <property type="entry name" value="PilP"/>
</dbReference>
<evidence type="ECO:0000256" key="1">
    <source>
        <dbReference type="SAM" id="MobiDB-lite"/>
    </source>
</evidence>
<dbReference type="eggNOG" id="COG3168">
    <property type="taxonomic scope" value="Bacteria"/>
</dbReference>
<proteinExistence type="predicted"/>
<dbReference type="Gene3D" id="2.30.30.830">
    <property type="match status" value="1"/>
</dbReference>
<accession>A0A0W0YB45</accession>
<dbReference type="EMBL" id="LNYV01000037">
    <property type="protein sequence ID" value="KTD54145.1"/>
    <property type="molecule type" value="Genomic_DNA"/>
</dbReference>
<gene>
    <name evidence="2" type="primary">pilP</name>
    <name evidence="2" type="ORF">Lsai_2967</name>
</gene>
<dbReference type="Proteomes" id="UP000054621">
    <property type="component" value="Unassembled WGS sequence"/>
</dbReference>
<dbReference type="Pfam" id="PF04351">
    <property type="entry name" value="PilP"/>
    <property type="match status" value="1"/>
</dbReference>
<dbReference type="STRING" id="28087.Lsai_2967"/>
<reference evidence="2 3" key="1">
    <citation type="submission" date="2015-11" db="EMBL/GenBank/DDBJ databases">
        <title>Genomic analysis of 38 Legionella species identifies large and diverse effector repertoires.</title>
        <authorList>
            <person name="Burstein D."/>
            <person name="Amaro F."/>
            <person name="Zusman T."/>
            <person name="Lifshitz Z."/>
            <person name="Cohen O."/>
            <person name="Gilbert J.A."/>
            <person name="Pupko T."/>
            <person name="Shuman H.A."/>
            <person name="Segal G."/>
        </authorList>
    </citation>
    <scope>NUCLEOTIDE SEQUENCE [LARGE SCALE GENOMIC DNA]</scope>
    <source>
        <strain evidence="2 3">Mt.St.Helens-4</strain>
    </source>
</reference>
<feature type="region of interest" description="Disordered" evidence="1">
    <location>
        <begin position="52"/>
        <end position="85"/>
    </location>
</feature>